<comment type="caution">
    <text evidence="1">The sequence shown here is derived from an EMBL/GenBank/DDBJ whole genome shotgun (WGS) entry which is preliminary data.</text>
</comment>
<proteinExistence type="predicted"/>
<keyword evidence="2" id="KW-1185">Reference proteome</keyword>
<dbReference type="Proteomes" id="UP000299102">
    <property type="component" value="Unassembled WGS sequence"/>
</dbReference>
<evidence type="ECO:0000313" key="2">
    <source>
        <dbReference type="Proteomes" id="UP000299102"/>
    </source>
</evidence>
<sequence>MLDAQKIGEWVGADKQKKSKQTRYRCRPRRHVAGPVWSCATDRRTRQSFKWATERDGLERYTYSHDVAVIVCLLCECPTHACPVVHLHAPADNTFLGRILGNANFVRS</sequence>
<evidence type="ECO:0000313" key="1">
    <source>
        <dbReference type="EMBL" id="GBP47558.1"/>
    </source>
</evidence>
<organism evidence="1 2">
    <name type="scientific">Eumeta variegata</name>
    <name type="common">Bagworm moth</name>
    <name type="synonym">Eumeta japonica</name>
    <dbReference type="NCBI Taxonomy" id="151549"/>
    <lineage>
        <taxon>Eukaryota</taxon>
        <taxon>Metazoa</taxon>
        <taxon>Ecdysozoa</taxon>
        <taxon>Arthropoda</taxon>
        <taxon>Hexapoda</taxon>
        <taxon>Insecta</taxon>
        <taxon>Pterygota</taxon>
        <taxon>Neoptera</taxon>
        <taxon>Endopterygota</taxon>
        <taxon>Lepidoptera</taxon>
        <taxon>Glossata</taxon>
        <taxon>Ditrysia</taxon>
        <taxon>Tineoidea</taxon>
        <taxon>Psychidae</taxon>
        <taxon>Oiketicinae</taxon>
        <taxon>Eumeta</taxon>
    </lineage>
</organism>
<accession>A0A4C1W868</accession>
<protein>
    <submittedName>
        <fullName evidence="1">Uncharacterized protein</fullName>
    </submittedName>
</protein>
<dbReference type="EMBL" id="BGZK01000504">
    <property type="protein sequence ID" value="GBP47558.1"/>
    <property type="molecule type" value="Genomic_DNA"/>
</dbReference>
<dbReference type="AlphaFoldDB" id="A0A4C1W868"/>
<gene>
    <name evidence="1" type="ORF">EVAR_40114_1</name>
</gene>
<reference evidence="1 2" key="1">
    <citation type="journal article" date="2019" name="Commun. Biol.">
        <title>The bagworm genome reveals a unique fibroin gene that provides high tensile strength.</title>
        <authorList>
            <person name="Kono N."/>
            <person name="Nakamura H."/>
            <person name="Ohtoshi R."/>
            <person name="Tomita M."/>
            <person name="Numata K."/>
            <person name="Arakawa K."/>
        </authorList>
    </citation>
    <scope>NUCLEOTIDE SEQUENCE [LARGE SCALE GENOMIC DNA]</scope>
</reference>
<name>A0A4C1W868_EUMVA</name>